<evidence type="ECO:0008006" key="2">
    <source>
        <dbReference type="Google" id="ProtNLM"/>
    </source>
</evidence>
<feature type="non-terminal residue" evidence="1">
    <location>
        <position position="1"/>
    </location>
</feature>
<sequence>EIERFDPRHLSFFNINSEADLEWARRLLESS</sequence>
<name>X1PRY1_9ZZZZ</name>
<comment type="caution">
    <text evidence="1">The sequence shown here is derived from an EMBL/GenBank/DDBJ whole genome shotgun (WGS) entry which is preliminary data.</text>
</comment>
<proteinExistence type="predicted"/>
<evidence type="ECO:0000313" key="1">
    <source>
        <dbReference type="EMBL" id="GAI58573.1"/>
    </source>
</evidence>
<dbReference type="AlphaFoldDB" id="X1PRY1"/>
<gene>
    <name evidence="1" type="ORF">S06H3_53857</name>
</gene>
<dbReference type="EMBL" id="BARV01034384">
    <property type="protein sequence ID" value="GAI58573.1"/>
    <property type="molecule type" value="Genomic_DNA"/>
</dbReference>
<accession>X1PRY1</accession>
<reference evidence="1" key="1">
    <citation type="journal article" date="2014" name="Front. Microbiol.">
        <title>High frequency of phylogenetically diverse reductive dehalogenase-homologous genes in deep subseafloor sedimentary metagenomes.</title>
        <authorList>
            <person name="Kawai M."/>
            <person name="Futagami T."/>
            <person name="Toyoda A."/>
            <person name="Takaki Y."/>
            <person name="Nishi S."/>
            <person name="Hori S."/>
            <person name="Arai W."/>
            <person name="Tsubouchi T."/>
            <person name="Morono Y."/>
            <person name="Uchiyama I."/>
            <person name="Ito T."/>
            <person name="Fujiyama A."/>
            <person name="Inagaki F."/>
            <person name="Takami H."/>
        </authorList>
    </citation>
    <scope>NUCLEOTIDE SEQUENCE</scope>
    <source>
        <strain evidence="1">Expedition CK06-06</strain>
    </source>
</reference>
<organism evidence="1">
    <name type="scientific">marine sediment metagenome</name>
    <dbReference type="NCBI Taxonomy" id="412755"/>
    <lineage>
        <taxon>unclassified sequences</taxon>
        <taxon>metagenomes</taxon>
        <taxon>ecological metagenomes</taxon>
    </lineage>
</organism>
<protein>
    <recommendedName>
        <fullName evidence="2">MobA-like NTP transferase domain-containing protein</fullName>
    </recommendedName>
</protein>